<dbReference type="InterPro" id="IPR000700">
    <property type="entry name" value="PAS-assoc_C"/>
</dbReference>
<dbReference type="GO" id="GO:0003824">
    <property type="term" value="F:catalytic activity"/>
    <property type="evidence" value="ECO:0007669"/>
    <property type="project" value="UniProtKB-ARBA"/>
</dbReference>
<evidence type="ECO:0000259" key="6">
    <source>
        <dbReference type="PROSITE" id="PS50887"/>
    </source>
</evidence>
<keyword evidence="2" id="KW-0812">Transmembrane</keyword>
<proteinExistence type="predicted"/>
<dbReference type="Pfam" id="PF00990">
    <property type="entry name" value="GGDEF"/>
    <property type="match status" value="1"/>
</dbReference>
<dbReference type="InterPro" id="IPR035965">
    <property type="entry name" value="PAS-like_dom_sf"/>
</dbReference>
<dbReference type="SUPFAM" id="SSF55785">
    <property type="entry name" value="PYP-like sensor domain (PAS domain)"/>
    <property type="match status" value="3"/>
</dbReference>
<evidence type="ECO:0000259" key="5">
    <source>
        <dbReference type="PROSITE" id="PS50885"/>
    </source>
</evidence>
<dbReference type="Gene3D" id="3.30.450.20">
    <property type="entry name" value="PAS domain"/>
    <property type="match status" value="3"/>
</dbReference>
<dbReference type="Pfam" id="PF11845">
    <property type="entry name" value="Tll0287-like"/>
    <property type="match status" value="1"/>
</dbReference>
<dbReference type="CDD" id="cd00130">
    <property type="entry name" value="PAS"/>
    <property type="match status" value="3"/>
</dbReference>
<evidence type="ECO:0000313" key="8">
    <source>
        <dbReference type="Proteomes" id="UP000006062"/>
    </source>
</evidence>
<dbReference type="Proteomes" id="UP000006062">
    <property type="component" value="Chromosome"/>
</dbReference>
<dbReference type="eggNOG" id="COG3852">
    <property type="taxonomic scope" value="Bacteria"/>
</dbReference>
<dbReference type="OrthoDB" id="8553030at2"/>
<comment type="cofactor">
    <cofactor evidence="1">
        <name>Mg(2+)</name>
        <dbReference type="ChEBI" id="CHEBI:18420"/>
    </cofactor>
</comment>
<dbReference type="NCBIfam" id="TIGR00254">
    <property type="entry name" value="GGDEF"/>
    <property type="match status" value="1"/>
</dbReference>
<dbReference type="InterPro" id="IPR003660">
    <property type="entry name" value="HAMP_dom"/>
</dbReference>
<dbReference type="GO" id="GO:0006355">
    <property type="term" value="P:regulation of DNA-templated transcription"/>
    <property type="evidence" value="ECO:0007669"/>
    <property type="project" value="InterPro"/>
</dbReference>
<keyword evidence="2" id="KW-1133">Transmembrane helix</keyword>
<feature type="domain" description="PAC" evidence="4">
    <location>
        <begin position="791"/>
        <end position="843"/>
    </location>
</feature>
<dbReference type="SMART" id="SM00065">
    <property type="entry name" value="GAF"/>
    <property type="match status" value="1"/>
</dbReference>
<feature type="domain" description="GGDEF" evidence="6">
    <location>
        <begin position="875"/>
        <end position="1009"/>
    </location>
</feature>
<dbReference type="InterPro" id="IPR021796">
    <property type="entry name" value="Tll0287-like_dom"/>
</dbReference>
<dbReference type="STRING" id="765911.Thivi_2765"/>
<dbReference type="PANTHER" id="PTHR44757">
    <property type="entry name" value="DIGUANYLATE CYCLASE DGCP"/>
    <property type="match status" value="1"/>
</dbReference>
<feature type="domain" description="PAC" evidence="4">
    <location>
        <begin position="378"/>
        <end position="430"/>
    </location>
</feature>
<feature type="domain" description="PAS" evidence="3">
    <location>
        <begin position="431"/>
        <end position="486"/>
    </location>
</feature>
<dbReference type="SUPFAM" id="SSF55781">
    <property type="entry name" value="GAF domain-like"/>
    <property type="match status" value="1"/>
</dbReference>
<dbReference type="CDD" id="cd06225">
    <property type="entry name" value="HAMP"/>
    <property type="match status" value="1"/>
</dbReference>
<dbReference type="NCBIfam" id="TIGR00229">
    <property type="entry name" value="sensory_box"/>
    <property type="match status" value="3"/>
</dbReference>
<keyword evidence="2" id="KW-0472">Membrane</keyword>
<evidence type="ECO:0000259" key="4">
    <source>
        <dbReference type="PROSITE" id="PS50113"/>
    </source>
</evidence>
<dbReference type="PROSITE" id="PS50885">
    <property type="entry name" value="HAMP"/>
    <property type="match status" value="1"/>
</dbReference>
<dbReference type="InterPro" id="IPR001610">
    <property type="entry name" value="PAC"/>
</dbReference>
<dbReference type="SMART" id="SM00267">
    <property type="entry name" value="GGDEF"/>
    <property type="match status" value="1"/>
</dbReference>
<organism evidence="7 8">
    <name type="scientific">Thiocystis violascens (strain ATCC 17096 / DSM 198 / 6111)</name>
    <name type="common">Chromatium violascens</name>
    <dbReference type="NCBI Taxonomy" id="765911"/>
    <lineage>
        <taxon>Bacteria</taxon>
        <taxon>Pseudomonadati</taxon>
        <taxon>Pseudomonadota</taxon>
        <taxon>Gammaproteobacteria</taxon>
        <taxon>Chromatiales</taxon>
        <taxon>Chromatiaceae</taxon>
        <taxon>Thiocystis</taxon>
    </lineage>
</organism>
<evidence type="ECO:0000313" key="7">
    <source>
        <dbReference type="EMBL" id="AFL74683.1"/>
    </source>
</evidence>
<dbReference type="PANTHER" id="PTHR44757:SF2">
    <property type="entry name" value="BIOFILM ARCHITECTURE MAINTENANCE PROTEIN MBAA"/>
    <property type="match status" value="1"/>
</dbReference>
<dbReference type="Gene3D" id="3.30.70.270">
    <property type="match status" value="1"/>
</dbReference>
<dbReference type="eggNOG" id="COG2202">
    <property type="taxonomic scope" value="Bacteria"/>
</dbReference>
<name>I3YCG5_THIV6</name>
<dbReference type="eggNOG" id="COG2203">
    <property type="taxonomic scope" value="Bacteria"/>
</dbReference>
<dbReference type="SUPFAM" id="SSF158472">
    <property type="entry name" value="HAMP domain-like"/>
    <property type="match status" value="1"/>
</dbReference>
<evidence type="ECO:0000256" key="2">
    <source>
        <dbReference type="SAM" id="Phobius"/>
    </source>
</evidence>
<dbReference type="KEGG" id="tvi:Thivi_2765"/>
<dbReference type="PROSITE" id="PS50113">
    <property type="entry name" value="PAC"/>
    <property type="match status" value="3"/>
</dbReference>
<feature type="domain" description="PAC" evidence="4">
    <location>
        <begin position="502"/>
        <end position="554"/>
    </location>
</feature>
<dbReference type="CDD" id="cd01949">
    <property type="entry name" value="GGDEF"/>
    <property type="match status" value="1"/>
</dbReference>
<dbReference type="InterPro" id="IPR000014">
    <property type="entry name" value="PAS"/>
</dbReference>
<reference evidence="7 8" key="1">
    <citation type="submission" date="2012-06" db="EMBL/GenBank/DDBJ databases">
        <title>Complete sequence of Thiocystis violascens DSM 198.</title>
        <authorList>
            <consortium name="US DOE Joint Genome Institute"/>
            <person name="Lucas S."/>
            <person name="Han J."/>
            <person name="Lapidus A."/>
            <person name="Cheng J.-F."/>
            <person name="Goodwin L."/>
            <person name="Pitluck S."/>
            <person name="Peters L."/>
            <person name="Ovchinnikova G."/>
            <person name="Teshima H."/>
            <person name="Detter J.C."/>
            <person name="Han C."/>
            <person name="Tapia R."/>
            <person name="Land M."/>
            <person name="Hauser L."/>
            <person name="Kyrpides N."/>
            <person name="Ivanova N."/>
            <person name="Pagani I."/>
            <person name="Vogl K."/>
            <person name="Liu Z."/>
            <person name="Frigaard N.-U."/>
            <person name="Bryant D."/>
            <person name="Woyke T."/>
        </authorList>
    </citation>
    <scope>NUCLEOTIDE SEQUENCE [LARGE SCALE GENOMIC DNA]</scope>
    <source>
        <strain evidence="8">ATCC 17096 / DSM 198 / 6111</strain>
    </source>
</reference>
<keyword evidence="8" id="KW-1185">Reference proteome</keyword>
<dbReference type="InterPro" id="IPR029787">
    <property type="entry name" value="Nucleotide_cyclase"/>
</dbReference>
<dbReference type="Gene3D" id="3.30.450.40">
    <property type="match status" value="1"/>
</dbReference>
<dbReference type="SMART" id="SM00086">
    <property type="entry name" value="PAC"/>
    <property type="match status" value="3"/>
</dbReference>
<dbReference type="FunFam" id="3.30.70.270:FF:000001">
    <property type="entry name" value="Diguanylate cyclase domain protein"/>
    <property type="match status" value="1"/>
</dbReference>
<protein>
    <submittedName>
        <fullName evidence="7">PAS domain S-box/diguanylate cyclase (GGDEF) domain-containing protein</fullName>
    </submittedName>
</protein>
<dbReference type="HOGENOM" id="CLU_297336_0_0_6"/>
<dbReference type="AlphaFoldDB" id="I3YCG5"/>
<dbReference type="InterPro" id="IPR013767">
    <property type="entry name" value="PAS_fold"/>
</dbReference>
<dbReference type="InterPro" id="IPR029016">
    <property type="entry name" value="GAF-like_dom_sf"/>
</dbReference>
<feature type="domain" description="PAS" evidence="3">
    <location>
        <begin position="719"/>
        <end position="789"/>
    </location>
</feature>
<sequence>MKSTDSQGHRLGDFIGKGLGISRLQLKLWLGVGASLLIGLTVLQIEHYRVARAETMETLLAEARALRTVLTASSRVYHQSFLNHGLPLACETIDLLPTHALARIAEELGKQRPDELQIQVVGLERLDQNQGPDDTDADAIAYFAQHPTSSERLAQVSASDGRRFYHYAQPIWTEAYCLACHGDPQQVPANIRDRYSPASGFHEGDLRGIMSLWLPIDQIEQRAFEHFTRSLRDHLVVFLLLFIVGGTLLQHFVIGKLRHLQNAAKALANGQYAARVTVAGNDELAELANDFNRMADSIALRDRQLAESEERLRLFVGYAPVALAMFDRDMRYLAVSRRWLLDYGVADVIGRSHYEIFPEVPDRWKDAHRRGLAGEVVQEADDRFERRDGSVQWQHWAVRPWYRYDGPVGGIVIFTEDITDRKQAEDALRRANRYNRGLLEASLDPLVVIDPEGLIKDVNAATEASTGYSRTELVGTEFASYFSNPERARAGYRQVFEQGQVRDYDLELMHRDGRATPVLYNASVYRDHDGDDERVFAAARDVTHLKRLTDMLKARLRLIDGAETRSMEEVLRASVDEAAALTGSLIGFYHFLEPDQETLVLQTWSTRTVREFCQAEGAGLHYPLSAAGVWADCVRQRRAIIQNDYAALPARHGLPPGHAQVIRELVVPVFRNERIVAILGVGNKPRDYEESDLNIVSTFADLAWDIVERKRAQDALSESESGYRRIVETAHEGIWAMDERHLTTFVNPRMAALLGYDPSDMLGRPVEEFMFPEDLEMHGERMQARHRGEHEQYERRFCRKDGTELWTLVSAVAIQDAQQGFGGSFAMFTDLTEIKEQQRRLEQMAHFDPLTGLPNRTLLADRLRIALAHARREECLLAVCYLDLDGFKPVNDTYGHAAGDRLLIAVAGRLTQSVREGDTVARLGGDEFVLLMGNLASRDECEHLLTRLLAAISEPYALDAETSVAISASIGVTLYPFDHADPDTLLRHADLAMYQAKQAGRNGFRFLESDDAA</sequence>
<dbReference type="GO" id="GO:0016020">
    <property type="term" value="C:membrane"/>
    <property type="evidence" value="ECO:0007669"/>
    <property type="project" value="InterPro"/>
</dbReference>
<dbReference type="eggNOG" id="COG5002">
    <property type="taxonomic scope" value="Bacteria"/>
</dbReference>
<accession>I3YCG5</accession>
<dbReference type="Pfam" id="PF00989">
    <property type="entry name" value="PAS"/>
    <property type="match status" value="1"/>
</dbReference>
<dbReference type="SMART" id="SM00091">
    <property type="entry name" value="PAS"/>
    <property type="match status" value="3"/>
</dbReference>
<dbReference type="SMART" id="SM00304">
    <property type="entry name" value="HAMP"/>
    <property type="match status" value="1"/>
</dbReference>
<gene>
    <name evidence="7" type="ordered locus">Thivi_2765</name>
</gene>
<dbReference type="GO" id="GO:0007165">
    <property type="term" value="P:signal transduction"/>
    <property type="evidence" value="ECO:0007669"/>
    <property type="project" value="InterPro"/>
</dbReference>
<dbReference type="InterPro" id="IPR043128">
    <property type="entry name" value="Rev_trsase/Diguanyl_cyclase"/>
</dbReference>
<dbReference type="PROSITE" id="PS50887">
    <property type="entry name" value="GGDEF"/>
    <property type="match status" value="1"/>
</dbReference>
<dbReference type="Pfam" id="PF08448">
    <property type="entry name" value="PAS_4"/>
    <property type="match status" value="2"/>
</dbReference>
<dbReference type="InterPro" id="IPR013656">
    <property type="entry name" value="PAS_4"/>
</dbReference>
<dbReference type="Pfam" id="PF00672">
    <property type="entry name" value="HAMP"/>
    <property type="match status" value="1"/>
</dbReference>
<dbReference type="eggNOG" id="COG2199">
    <property type="taxonomic scope" value="Bacteria"/>
</dbReference>
<feature type="domain" description="HAMP" evidence="5">
    <location>
        <begin position="251"/>
        <end position="303"/>
    </location>
</feature>
<dbReference type="Gene3D" id="6.10.340.10">
    <property type="match status" value="1"/>
</dbReference>
<evidence type="ECO:0000256" key="1">
    <source>
        <dbReference type="ARBA" id="ARBA00001946"/>
    </source>
</evidence>
<dbReference type="EMBL" id="CP003154">
    <property type="protein sequence ID" value="AFL74683.1"/>
    <property type="molecule type" value="Genomic_DNA"/>
</dbReference>
<feature type="transmembrane region" description="Helical" evidence="2">
    <location>
        <begin position="235"/>
        <end position="254"/>
    </location>
</feature>
<dbReference type="RefSeq" id="WP_014779117.1">
    <property type="nucleotide sequence ID" value="NC_018012.1"/>
</dbReference>
<dbReference type="PROSITE" id="PS50112">
    <property type="entry name" value="PAS"/>
    <property type="match status" value="2"/>
</dbReference>
<dbReference type="InterPro" id="IPR000160">
    <property type="entry name" value="GGDEF_dom"/>
</dbReference>
<dbReference type="SUPFAM" id="SSF55073">
    <property type="entry name" value="Nucleotide cyclase"/>
    <property type="match status" value="1"/>
</dbReference>
<dbReference type="InterPro" id="IPR052155">
    <property type="entry name" value="Biofilm_reg_signaling"/>
</dbReference>
<dbReference type="InterPro" id="IPR003018">
    <property type="entry name" value="GAF"/>
</dbReference>
<dbReference type="Pfam" id="PF13185">
    <property type="entry name" value="GAF_2"/>
    <property type="match status" value="1"/>
</dbReference>
<evidence type="ECO:0000259" key="3">
    <source>
        <dbReference type="PROSITE" id="PS50112"/>
    </source>
</evidence>